<feature type="transmembrane region" description="Helical" evidence="6">
    <location>
        <begin position="468"/>
        <end position="491"/>
    </location>
</feature>
<dbReference type="EMBL" id="JANBTW010000061">
    <property type="protein sequence ID" value="KAJ2674012.1"/>
    <property type="molecule type" value="Genomic_DNA"/>
</dbReference>
<evidence type="ECO:0000256" key="2">
    <source>
        <dbReference type="ARBA" id="ARBA00022692"/>
    </source>
</evidence>
<feature type="transmembrane region" description="Helical" evidence="6">
    <location>
        <begin position="209"/>
        <end position="228"/>
    </location>
</feature>
<dbReference type="InterPro" id="IPR011701">
    <property type="entry name" value="MFS"/>
</dbReference>
<evidence type="ECO:0000259" key="7">
    <source>
        <dbReference type="PROSITE" id="PS50850"/>
    </source>
</evidence>
<feature type="transmembrane region" description="Helical" evidence="6">
    <location>
        <begin position="526"/>
        <end position="544"/>
    </location>
</feature>
<dbReference type="CDD" id="cd17502">
    <property type="entry name" value="MFS_Azr1_MDR_like"/>
    <property type="match status" value="1"/>
</dbReference>
<feature type="transmembrane region" description="Helical" evidence="6">
    <location>
        <begin position="298"/>
        <end position="317"/>
    </location>
</feature>
<name>A0A9W8G438_9FUNG</name>
<dbReference type="InterPro" id="IPR036259">
    <property type="entry name" value="MFS_trans_sf"/>
</dbReference>
<feature type="transmembrane region" description="Helical" evidence="6">
    <location>
        <begin position="393"/>
        <end position="415"/>
    </location>
</feature>
<dbReference type="PROSITE" id="PS50850">
    <property type="entry name" value="MFS"/>
    <property type="match status" value="1"/>
</dbReference>
<evidence type="ECO:0000256" key="5">
    <source>
        <dbReference type="SAM" id="MobiDB-lite"/>
    </source>
</evidence>
<feature type="transmembrane region" description="Helical" evidence="6">
    <location>
        <begin position="565"/>
        <end position="586"/>
    </location>
</feature>
<dbReference type="PRINTS" id="PR01036">
    <property type="entry name" value="TCRTETB"/>
</dbReference>
<dbReference type="Gene3D" id="1.20.1720.10">
    <property type="entry name" value="Multidrug resistance protein D"/>
    <property type="match status" value="1"/>
</dbReference>
<feature type="compositionally biased region" description="Low complexity" evidence="5">
    <location>
        <begin position="51"/>
        <end position="66"/>
    </location>
</feature>
<dbReference type="Proteomes" id="UP001151518">
    <property type="component" value="Unassembled WGS sequence"/>
</dbReference>
<sequence>MAGDAKKPEVSTRGRSATADAAPTTTFDMPAAEVPKKPRPMSLQPPKPGTSQSNSSKSSRGSSFSASKERARLRQAMGVYSGSVHSGAISTAAISSAAIVGEAIASLSSRSTEMLESMPKSSRSVSGREIESQDGPQTKGSDEDSDDDLADRDERNLEVEKSILGSMPLYRRILTMSALALSVFIGSLDQTIVVSSNPAIAKAFDAMNSISWVTTAFLLASTAMQPLYGRLSDIFGRIETLMAGLVVFLVGSAICGAAKSFGMLVGGRVIQGLGASGLLSLVMVIVSDISIERERAKVTSVFAAIWAASSVLGPVFGGLFTQSKGGWRWVFYFSLPVGGLAGIFILTFLRLPRPAGSFKEKLRRVDFAGIVILVSGVVMIMLALNFGGGEFKWASPTVLCLLIFGILVVGIFVAVEWRIPAEPIMPIRLFKNRNVGIALALQFFMGATIFGPAFYIPIYFNITRNSSAIGAGLHLLPFLLPLTIFSTITGFIVSKTGRYREPAWVGAVILTAGICLLVLFNEHTTTGQSIGILIVSGAGLGILMQPSLLALQTAIQPRDMATGTTLYVALRSFGGSIVLSVLQAVLTNSLTRQLKPVYAEFSKYKDVIAMAVDNQGIIYSDLVPAELRIALVKAYVKALRTVFYALIPFSAMVLIMALFFKHIPLRTRMAKTIQNVKKE</sequence>
<feature type="transmembrane region" description="Helical" evidence="6">
    <location>
        <begin position="370"/>
        <end position="387"/>
    </location>
</feature>
<accession>A0A9W8G438</accession>
<keyword evidence="4 6" id="KW-0472">Membrane</keyword>
<dbReference type="GO" id="GO:0022857">
    <property type="term" value="F:transmembrane transporter activity"/>
    <property type="evidence" value="ECO:0007669"/>
    <property type="project" value="InterPro"/>
</dbReference>
<feature type="domain" description="Major facilitator superfamily (MFS) profile" evidence="7">
    <location>
        <begin position="175"/>
        <end position="668"/>
    </location>
</feature>
<dbReference type="Pfam" id="PF07690">
    <property type="entry name" value="MFS_1"/>
    <property type="match status" value="1"/>
</dbReference>
<keyword evidence="3 6" id="KW-1133">Transmembrane helix</keyword>
<reference evidence="8" key="1">
    <citation type="submission" date="2022-07" db="EMBL/GenBank/DDBJ databases">
        <title>Phylogenomic reconstructions and comparative analyses of Kickxellomycotina fungi.</title>
        <authorList>
            <person name="Reynolds N.K."/>
            <person name="Stajich J.E."/>
            <person name="Barry K."/>
            <person name="Grigoriev I.V."/>
            <person name="Crous P."/>
            <person name="Smith M.E."/>
        </authorList>
    </citation>
    <scope>NUCLEOTIDE SEQUENCE</scope>
    <source>
        <strain evidence="8">NRRL 3115</strain>
    </source>
</reference>
<proteinExistence type="predicted"/>
<feature type="region of interest" description="Disordered" evidence="5">
    <location>
        <begin position="1"/>
        <end position="71"/>
    </location>
</feature>
<dbReference type="SUPFAM" id="SSF103473">
    <property type="entry name" value="MFS general substrate transporter"/>
    <property type="match status" value="1"/>
</dbReference>
<feature type="transmembrane region" description="Helical" evidence="6">
    <location>
        <begin position="169"/>
        <end position="189"/>
    </location>
</feature>
<feature type="compositionally biased region" description="Polar residues" evidence="5">
    <location>
        <begin position="110"/>
        <end position="125"/>
    </location>
</feature>
<dbReference type="Gene3D" id="1.20.1250.20">
    <property type="entry name" value="MFS general substrate transporter like domains"/>
    <property type="match status" value="1"/>
</dbReference>
<dbReference type="GO" id="GO:0005886">
    <property type="term" value="C:plasma membrane"/>
    <property type="evidence" value="ECO:0007669"/>
    <property type="project" value="TreeGrafter"/>
</dbReference>
<feature type="transmembrane region" description="Helical" evidence="6">
    <location>
        <begin position="435"/>
        <end position="456"/>
    </location>
</feature>
<feature type="transmembrane region" description="Helical" evidence="6">
    <location>
        <begin position="240"/>
        <end position="262"/>
    </location>
</feature>
<evidence type="ECO:0000256" key="3">
    <source>
        <dbReference type="ARBA" id="ARBA00022989"/>
    </source>
</evidence>
<comment type="subcellular location">
    <subcellularLocation>
        <location evidence="1">Membrane</location>
        <topology evidence="1">Multi-pass membrane protein</topology>
    </subcellularLocation>
</comment>
<dbReference type="OrthoDB" id="10021397at2759"/>
<evidence type="ECO:0000256" key="4">
    <source>
        <dbReference type="ARBA" id="ARBA00023136"/>
    </source>
</evidence>
<evidence type="ECO:0000256" key="1">
    <source>
        <dbReference type="ARBA" id="ARBA00004141"/>
    </source>
</evidence>
<feature type="transmembrane region" description="Helical" evidence="6">
    <location>
        <begin position="329"/>
        <end position="349"/>
    </location>
</feature>
<evidence type="ECO:0000313" key="9">
    <source>
        <dbReference type="Proteomes" id="UP001151518"/>
    </source>
</evidence>
<dbReference type="PANTHER" id="PTHR23501:SF102">
    <property type="entry name" value="DRUG TRANSPORTER, PUTATIVE (AFU_ORTHOLOGUE AFUA_3G08530)-RELATED"/>
    <property type="match status" value="1"/>
</dbReference>
<feature type="transmembrane region" description="Helical" evidence="6">
    <location>
        <begin position="268"/>
        <end position="286"/>
    </location>
</feature>
<feature type="compositionally biased region" description="Basic and acidic residues" evidence="5">
    <location>
        <begin position="1"/>
        <end position="12"/>
    </location>
</feature>
<feature type="transmembrane region" description="Helical" evidence="6">
    <location>
        <begin position="503"/>
        <end position="520"/>
    </location>
</feature>
<feature type="region of interest" description="Disordered" evidence="5">
    <location>
        <begin position="110"/>
        <end position="153"/>
    </location>
</feature>
<feature type="transmembrane region" description="Helical" evidence="6">
    <location>
        <begin position="641"/>
        <end position="660"/>
    </location>
</feature>
<evidence type="ECO:0000313" key="8">
    <source>
        <dbReference type="EMBL" id="KAJ2674012.1"/>
    </source>
</evidence>
<dbReference type="PANTHER" id="PTHR23501">
    <property type="entry name" value="MAJOR FACILITATOR SUPERFAMILY"/>
    <property type="match status" value="1"/>
</dbReference>
<feature type="compositionally biased region" description="Low complexity" evidence="5">
    <location>
        <begin position="17"/>
        <end position="32"/>
    </location>
</feature>
<comment type="caution">
    <text evidence="8">The sequence shown here is derived from an EMBL/GenBank/DDBJ whole genome shotgun (WGS) entry which is preliminary data.</text>
</comment>
<keyword evidence="2 6" id="KW-0812">Transmembrane</keyword>
<gene>
    <name evidence="8" type="ORF">GGI25_004497</name>
</gene>
<dbReference type="InterPro" id="IPR020846">
    <property type="entry name" value="MFS_dom"/>
</dbReference>
<dbReference type="AlphaFoldDB" id="A0A9W8G438"/>
<protein>
    <recommendedName>
        <fullName evidence="7">Major facilitator superfamily (MFS) profile domain-containing protein</fullName>
    </recommendedName>
</protein>
<evidence type="ECO:0000256" key="6">
    <source>
        <dbReference type="SAM" id="Phobius"/>
    </source>
</evidence>
<organism evidence="8 9">
    <name type="scientific">Coemansia spiralis</name>
    <dbReference type="NCBI Taxonomy" id="417178"/>
    <lineage>
        <taxon>Eukaryota</taxon>
        <taxon>Fungi</taxon>
        <taxon>Fungi incertae sedis</taxon>
        <taxon>Zoopagomycota</taxon>
        <taxon>Kickxellomycotina</taxon>
        <taxon>Kickxellomycetes</taxon>
        <taxon>Kickxellales</taxon>
        <taxon>Kickxellaceae</taxon>
        <taxon>Coemansia</taxon>
    </lineage>
</organism>